<keyword evidence="1" id="KW-0472">Membrane</keyword>
<comment type="caution">
    <text evidence="2">The sequence shown here is derived from an EMBL/GenBank/DDBJ whole genome shotgun (WGS) entry which is preliminary data.</text>
</comment>
<dbReference type="Proteomes" id="UP001157167">
    <property type="component" value="Unassembled WGS sequence"/>
</dbReference>
<evidence type="ECO:0000313" key="3">
    <source>
        <dbReference type="Proteomes" id="UP001157167"/>
    </source>
</evidence>
<protein>
    <recommendedName>
        <fullName evidence="4">DUF2842 domain-containing protein</fullName>
    </recommendedName>
</protein>
<dbReference type="EMBL" id="BSPX01000029">
    <property type="protein sequence ID" value="GLT22691.1"/>
    <property type="molecule type" value="Genomic_DNA"/>
</dbReference>
<gene>
    <name evidence="2" type="ORF">GCM10007933_21510</name>
</gene>
<sequence>MPTTPADLAVFCLAIAVVGGWVVWVAIPTVADLVRINPFAGLVVWPCALVLCWPAIRPLIHALTG</sequence>
<organism evidence="2 3">
    <name type="scientific">Zoogloea oryzae</name>
    <dbReference type="NCBI Taxonomy" id="310767"/>
    <lineage>
        <taxon>Bacteria</taxon>
        <taxon>Pseudomonadati</taxon>
        <taxon>Pseudomonadota</taxon>
        <taxon>Betaproteobacteria</taxon>
        <taxon>Rhodocyclales</taxon>
        <taxon>Zoogloeaceae</taxon>
        <taxon>Zoogloea</taxon>
    </lineage>
</organism>
<dbReference type="RefSeq" id="WP_284187976.1">
    <property type="nucleotide sequence ID" value="NZ_BSPX01000029.1"/>
</dbReference>
<keyword evidence="1" id="KW-0812">Transmembrane</keyword>
<keyword evidence="3" id="KW-1185">Reference proteome</keyword>
<evidence type="ECO:0000313" key="2">
    <source>
        <dbReference type="EMBL" id="GLT22691.1"/>
    </source>
</evidence>
<reference evidence="3" key="1">
    <citation type="journal article" date="2019" name="Int. J. Syst. Evol. Microbiol.">
        <title>The Global Catalogue of Microorganisms (GCM) 10K type strain sequencing project: providing services to taxonomists for standard genome sequencing and annotation.</title>
        <authorList>
            <consortium name="The Broad Institute Genomics Platform"/>
            <consortium name="The Broad Institute Genome Sequencing Center for Infectious Disease"/>
            <person name="Wu L."/>
            <person name="Ma J."/>
        </authorList>
    </citation>
    <scope>NUCLEOTIDE SEQUENCE [LARGE SCALE GENOMIC DNA]</scope>
    <source>
        <strain evidence="3">NBRC 102407</strain>
    </source>
</reference>
<evidence type="ECO:0000256" key="1">
    <source>
        <dbReference type="SAM" id="Phobius"/>
    </source>
</evidence>
<accession>A0ABQ6FCR6</accession>
<proteinExistence type="predicted"/>
<name>A0ABQ6FCR6_9RHOO</name>
<keyword evidence="1" id="KW-1133">Transmembrane helix</keyword>
<feature type="transmembrane region" description="Helical" evidence="1">
    <location>
        <begin position="6"/>
        <end position="27"/>
    </location>
</feature>
<feature type="transmembrane region" description="Helical" evidence="1">
    <location>
        <begin position="39"/>
        <end position="56"/>
    </location>
</feature>
<evidence type="ECO:0008006" key="4">
    <source>
        <dbReference type="Google" id="ProtNLM"/>
    </source>
</evidence>